<dbReference type="Proteomes" id="UP000295142">
    <property type="component" value="Unassembled WGS sequence"/>
</dbReference>
<sequence>MLLFVRERLAVLAVPKTGSTALAAALCDRADMVVRAPPRLKHVTLRRFRARLLPLVEEAGITGIETAAVIREPEDWLRSWYRYRQRPALDGKPTSTRGIGFDAFVRAYLAETRPPWADLGSQARFVAPGRDGRGVDHLFRHDDPDALIAFLESRLGGPITLPRSNRSPVMDTALSRETRAMLRTARAEDFLLYEALAAP</sequence>
<organism evidence="1 2">
    <name type="scientific">Rhodovulum euryhalinum</name>
    <dbReference type="NCBI Taxonomy" id="35805"/>
    <lineage>
        <taxon>Bacteria</taxon>
        <taxon>Pseudomonadati</taxon>
        <taxon>Pseudomonadota</taxon>
        <taxon>Alphaproteobacteria</taxon>
        <taxon>Rhodobacterales</taxon>
        <taxon>Paracoccaceae</taxon>
        <taxon>Rhodovulum</taxon>
    </lineage>
</organism>
<dbReference type="EMBL" id="SLWW01000004">
    <property type="protein sequence ID" value="TCO72426.1"/>
    <property type="molecule type" value="Genomic_DNA"/>
</dbReference>
<dbReference type="InterPro" id="IPR027417">
    <property type="entry name" value="P-loop_NTPase"/>
</dbReference>
<evidence type="ECO:0000313" key="2">
    <source>
        <dbReference type="Proteomes" id="UP000295142"/>
    </source>
</evidence>
<proteinExistence type="predicted"/>
<dbReference type="AlphaFoldDB" id="A0A4R2KNM4"/>
<evidence type="ECO:0008006" key="3">
    <source>
        <dbReference type="Google" id="ProtNLM"/>
    </source>
</evidence>
<dbReference type="RefSeq" id="WP_132542974.1">
    <property type="nucleotide sequence ID" value="NZ_SLWW01000004.1"/>
</dbReference>
<keyword evidence="2" id="KW-1185">Reference proteome</keyword>
<dbReference type="OrthoDB" id="7687351at2"/>
<reference evidence="1 2" key="1">
    <citation type="submission" date="2019-03" db="EMBL/GenBank/DDBJ databases">
        <title>Genomic Encyclopedia of Type Strains, Phase IV (KMG-IV): sequencing the most valuable type-strain genomes for metagenomic binning, comparative biology and taxonomic classification.</title>
        <authorList>
            <person name="Goeker M."/>
        </authorList>
    </citation>
    <scope>NUCLEOTIDE SEQUENCE [LARGE SCALE GENOMIC DNA]</scope>
    <source>
        <strain evidence="1 2">DSM 4868</strain>
    </source>
</reference>
<name>A0A4R2KNM4_9RHOB</name>
<gene>
    <name evidence="1" type="ORF">EV655_104113</name>
</gene>
<accession>A0A4R2KNM4</accession>
<dbReference type="SUPFAM" id="SSF52540">
    <property type="entry name" value="P-loop containing nucleoside triphosphate hydrolases"/>
    <property type="match status" value="1"/>
</dbReference>
<evidence type="ECO:0000313" key="1">
    <source>
        <dbReference type="EMBL" id="TCO72426.1"/>
    </source>
</evidence>
<protein>
    <recommendedName>
        <fullName evidence="3">Gamma-glutamyl kinase</fullName>
    </recommendedName>
</protein>
<comment type="caution">
    <text evidence="1">The sequence shown here is derived from an EMBL/GenBank/DDBJ whole genome shotgun (WGS) entry which is preliminary data.</text>
</comment>